<keyword evidence="6" id="KW-1185">Reference proteome</keyword>
<dbReference type="PANTHER" id="PTHR43280:SF28">
    <property type="entry name" value="HTH-TYPE TRANSCRIPTIONAL ACTIVATOR RHAS"/>
    <property type="match status" value="1"/>
</dbReference>
<dbReference type="Proteomes" id="UP001057877">
    <property type="component" value="Chromosome"/>
</dbReference>
<keyword evidence="1" id="KW-0805">Transcription regulation</keyword>
<keyword evidence="3" id="KW-0804">Transcription</keyword>
<gene>
    <name evidence="5" type="ORF">L1F29_30660</name>
</gene>
<organism evidence="5 6">
    <name type="scientific">Paenibacillus spongiae</name>
    <dbReference type="NCBI Taxonomy" id="2909671"/>
    <lineage>
        <taxon>Bacteria</taxon>
        <taxon>Bacillati</taxon>
        <taxon>Bacillota</taxon>
        <taxon>Bacilli</taxon>
        <taxon>Bacillales</taxon>
        <taxon>Paenibacillaceae</taxon>
        <taxon>Paenibacillus</taxon>
    </lineage>
</organism>
<feature type="domain" description="HTH araC/xylS-type" evidence="4">
    <location>
        <begin position="120"/>
        <end position="219"/>
    </location>
</feature>
<evidence type="ECO:0000313" key="5">
    <source>
        <dbReference type="EMBL" id="UVI29719.1"/>
    </source>
</evidence>
<evidence type="ECO:0000256" key="3">
    <source>
        <dbReference type="ARBA" id="ARBA00023163"/>
    </source>
</evidence>
<proteinExistence type="predicted"/>
<name>A0ABY5S7N8_9BACL</name>
<evidence type="ECO:0000313" key="6">
    <source>
        <dbReference type="Proteomes" id="UP001057877"/>
    </source>
</evidence>
<dbReference type="SMART" id="SM00342">
    <property type="entry name" value="HTH_ARAC"/>
    <property type="match status" value="1"/>
</dbReference>
<dbReference type="PROSITE" id="PS01124">
    <property type="entry name" value="HTH_ARAC_FAMILY_2"/>
    <property type="match status" value="1"/>
</dbReference>
<dbReference type="EMBL" id="CP091430">
    <property type="protein sequence ID" value="UVI29719.1"/>
    <property type="molecule type" value="Genomic_DNA"/>
</dbReference>
<evidence type="ECO:0000256" key="1">
    <source>
        <dbReference type="ARBA" id="ARBA00023015"/>
    </source>
</evidence>
<reference evidence="5" key="1">
    <citation type="submission" date="2022-01" db="EMBL/GenBank/DDBJ databases">
        <title>Paenibacillus spongiae sp. nov., isolated from marine sponge.</title>
        <authorList>
            <person name="Li Z."/>
            <person name="Zhang M."/>
        </authorList>
    </citation>
    <scope>NUCLEOTIDE SEQUENCE</scope>
    <source>
        <strain evidence="5">PHS-Z3</strain>
    </source>
</reference>
<evidence type="ECO:0000259" key="4">
    <source>
        <dbReference type="PROSITE" id="PS01124"/>
    </source>
</evidence>
<dbReference type="PRINTS" id="PR00032">
    <property type="entry name" value="HTHARAC"/>
</dbReference>
<dbReference type="PANTHER" id="PTHR43280">
    <property type="entry name" value="ARAC-FAMILY TRANSCRIPTIONAL REGULATOR"/>
    <property type="match status" value="1"/>
</dbReference>
<dbReference type="InterPro" id="IPR020449">
    <property type="entry name" value="Tscrpt_reg_AraC-type_HTH"/>
</dbReference>
<evidence type="ECO:0000256" key="2">
    <source>
        <dbReference type="ARBA" id="ARBA00023125"/>
    </source>
</evidence>
<dbReference type="InterPro" id="IPR009057">
    <property type="entry name" value="Homeodomain-like_sf"/>
</dbReference>
<dbReference type="Gene3D" id="1.10.10.60">
    <property type="entry name" value="Homeodomain-like"/>
    <property type="match status" value="2"/>
</dbReference>
<keyword evidence="2" id="KW-0238">DNA-binding</keyword>
<protein>
    <submittedName>
        <fullName evidence="5">Helix-turn-helix transcriptional regulator</fullName>
    </submittedName>
</protein>
<dbReference type="InterPro" id="IPR018060">
    <property type="entry name" value="HTH_AraC"/>
</dbReference>
<dbReference type="RefSeq" id="WP_258385806.1">
    <property type="nucleotide sequence ID" value="NZ_CP091430.1"/>
</dbReference>
<accession>A0ABY5S7N8</accession>
<dbReference type="Pfam" id="PF12833">
    <property type="entry name" value="HTH_18"/>
    <property type="match status" value="1"/>
</dbReference>
<dbReference type="SUPFAM" id="SSF46689">
    <property type="entry name" value="Homeodomain-like"/>
    <property type="match status" value="2"/>
</dbReference>
<sequence>MHIWEIDEAEPFAFRCVFFEWSYRPKSGVRFPNDFLSEHPEECNRNWLDEPHEMGLPEWLMVDSFSFWKGLFEAVTTEYIVLSHQDYPESLAINGHFQLLLHHVYRLVHRQTDYMDPRIAKLMASMEQQAGGSYGNVDSWAEKLGLSRSHFHTLFRVQTGFTPKRYWNRCRIKKAQNDLHRTNDSVTMIAERYGFSSIHVFTKVFHQMIGITPTDYRSQSRLL</sequence>